<dbReference type="OrthoDB" id="4280289at2"/>
<dbReference type="Gene3D" id="3.40.50.150">
    <property type="entry name" value="Vaccinia Virus protein VP39"/>
    <property type="match status" value="1"/>
</dbReference>
<accession>A0A124EGK3</accession>
<dbReference type="STRING" id="1299998.AUL39_08740"/>
<dbReference type="EMBL" id="LOJF01000011">
    <property type="protein sequence ID" value="KUH57774.1"/>
    <property type="molecule type" value="Genomic_DNA"/>
</dbReference>
<evidence type="ECO:0000313" key="2">
    <source>
        <dbReference type="Proteomes" id="UP000054078"/>
    </source>
</evidence>
<dbReference type="AlphaFoldDB" id="A0A124EGK3"/>
<dbReference type="SUPFAM" id="SSF53335">
    <property type="entry name" value="S-adenosyl-L-methionine-dependent methyltransferases"/>
    <property type="match status" value="1"/>
</dbReference>
<comment type="caution">
    <text evidence="1">The sequence shown here is derived from an EMBL/GenBank/DDBJ whole genome shotgun (WGS) entry which is preliminary data.</text>
</comment>
<dbReference type="InterPro" id="IPR029063">
    <property type="entry name" value="SAM-dependent_MTases_sf"/>
</dbReference>
<keyword evidence="1" id="KW-0255">Endonuclease</keyword>
<protein>
    <submittedName>
        <fullName evidence="1">Restriction endonuclease subunit M</fullName>
    </submittedName>
</protein>
<name>A0A124EGK3_TRASO</name>
<dbReference type="GO" id="GO:0004519">
    <property type="term" value="F:endonuclease activity"/>
    <property type="evidence" value="ECO:0007669"/>
    <property type="project" value="UniProtKB-KW"/>
</dbReference>
<dbReference type="Proteomes" id="UP000054078">
    <property type="component" value="Unassembled WGS sequence"/>
</dbReference>
<organism evidence="1 2">
    <name type="scientific">Tractidigestivibacter scatoligenes</name>
    <name type="common">Olsenella scatoligenes</name>
    <dbReference type="NCBI Taxonomy" id="1299998"/>
    <lineage>
        <taxon>Bacteria</taxon>
        <taxon>Bacillati</taxon>
        <taxon>Actinomycetota</taxon>
        <taxon>Coriobacteriia</taxon>
        <taxon>Coriobacteriales</taxon>
        <taxon>Atopobiaceae</taxon>
        <taxon>Tractidigestivibacter</taxon>
    </lineage>
</organism>
<keyword evidence="1" id="KW-0378">Hydrolase</keyword>
<reference evidence="1 2" key="1">
    <citation type="submission" date="2015-12" db="EMBL/GenBank/DDBJ databases">
        <title>Draft Genome Sequence of Olsenella scatoligenes SK9K4T; a Producer of 3-Methylindole- (skatole) and 4-Methylphenol- (p-cresol) Isolated from Pig Feces.</title>
        <authorList>
            <person name="Li X."/>
            <person name="Borg B."/>
            <person name="Canibe N."/>
        </authorList>
    </citation>
    <scope>NUCLEOTIDE SEQUENCE [LARGE SCALE GENOMIC DNA]</scope>
    <source>
        <strain evidence="1 2">SK9K4</strain>
    </source>
</reference>
<gene>
    <name evidence="1" type="ORF">AUL39_08740</name>
</gene>
<dbReference type="RefSeq" id="WP_059055415.1">
    <property type="nucleotide sequence ID" value="NZ_LOJF01000011.1"/>
</dbReference>
<dbReference type="REBASE" id="147110">
    <property type="entry name" value="M1.OscSK9K4ORF8740P"/>
</dbReference>
<keyword evidence="2" id="KW-1185">Reference proteome</keyword>
<evidence type="ECO:0000313" key="1">
    <source>
        <dbReference type="EMBL" id="KUH57774.1"/>
    </source>
</evidence>
<keyword evidence="1" id="KW-0540">Nuclease</keyword>
<sequence length="233" mass="26692">MAGQVKSRERVQEHGEVFTNEREVNAMLDMVKQETERIDSRFLEPACGDGNFLSEVLRRKLDVVDSRYRRSLPEWERYAFIAVGSIYGVELLRDNTITCRKRLYGIVGSRYARVSKGSQNQAFLDAIAFVLERNILNGNALSLKAVDAAGNDTDEPIIFSEWSVVLGDKVKRRDFRLDEMLEGNVDKGQTRSLFGAGNNPAVDWEYDEETKSFIPKPIREYPLVSFYEVQSYE</sequence>
<proteinExistence type="predicted"/>